<feature type="domain" description="Plastocyanin-like" evidence="6">
    <location>
        <begin position="383"/>
        <end position="493"/>
    </location>
</feature>
<dbReference type="InterPro" id="IPR011706">
    <property type="entry name" value="Cu-oxidase_C"/>
</dbReference>
<dbReference type="GO" id="GO:0005507">
    <property type="term" value="F:copper ion binding"/>
    <property type="evidence" value="ECO:0007669"/>
    <property type="project" value="InterPro"/>
</dbReference>
<evidence type="ECO:0000256" key="1">
    <source>
        <dbReference type="ARBA" id="ARBA00010609"/>
    </source>
</evidence>
<keyword evidence="2" id="KW-0186">Copper</keyword>
<dbReference type="EMBL" id="KZ613783">
    <property type="protein sequence ID" value="PMD62179.1"/>
    <property type="molecule type" value="Genomic_DNA"/>
</dbReference>
<dbReference type="InterPro" id="IPR045087">
    <property type="entry name" value="Cu-oxidase_fam"/>
</dbReference>
<dbReference type="PANTHER" id="PTHR48267:SF1">
    <property type="entry name" value="BILIRUBIN OXIDASE"/>
    <property type="match status" value="1"/>
</dbReference>
<keyword evidence="9" id="KW-1185">Reference proteome</keyword>
<evidence type="ECO:0000256" key="4">
    <source>
        <dbReference type="SAM" id="SignalP"/>
    </source>
</evidence>
<feature type="chain" id="PRO_5014425487" evidence="4">
    <location>
        <begin position="20"/>
        <end position="627"/>
    </location>
</feature>
<dbReference type="InterPro" id="IPR008972">
    <property type="entry name" value="Cupredoxin"/>
</dbReference>
<dbReference type="GeneID" id="36592724"/>
<organism evidence="8 9">
    <name type="scientific">Hyaloscypha bicolor E</name>
    <dbReference type="NCBI Taxonomy" id="1095630"/>
    <lineage>
        <taxon>Eukaryota</taxon>
        <taxon>Fungi</taxon>
        <taxon>Dikarya</taxon>
        <taxon>Ascomycota</taxon>
        <taxon>Pezizomycotina</taxon>
        <taxon>Leotiomycetes</taxon>
        <taxon>Helotiales</taxon>
        <taxon>Hyaloscyphaceae</taxon>
        <taxon>Hyaloscypha</taxon>
        <taxon>Hyaloscypha bicolor</taxon>
    </lineage>
</organism>
<dbReference type="AlphaFoldDB" id="A0A2J6TGM9"/>
<protein>
    <submittedName>
        <fullName evidence="8">Cupredoxin</fullName>
    </submittedName>
</protein>
<feature type="compositionally biased region" description="Low complexity" evidence="3">
    <location>
        <begin position="560"/>
        <end position="595"/>
    </location>
</feature>
<evidence type="ECO:0000259" key="5">
    <source>
        <dbReference type="Pfam" id="PF00394"/>
    </source>
</evidence>
<feature type="compositionally biased region" description="Basic and acidic residues" evidence="3">
    <location>
        <begin position="596"/>
        <end position="614"/>
    </location>
</feature>
<evidence type="ECO:0000259" key="6">
    <source>
        <dbReference type="Pfam" id="PF07731"/>
    </source>
</evidence>
<proteinExistence type="inferred from homology"/>
<sequence>MLRQASILWGLVLAGTVRAGINSWVSPEYKYIFQFPLPIPPPLPPSATYTNETTGKSIDFYELDIRSFEKQVYPNLGTTTLVGYNGIAPGPTLYMTRGREAVVRFVNKYDRPSSIHLHGSYSRTPFDGWAEDVTGPGQYKDYYYPNVQPVRTLWYHDHAIGITAVNAYFGQAGFYILSDSTVQDKLKLPSGDYDVPLMLASKQFLPSGKLLSPENERDSLFGDVNTVNGQPWPYMNVENRKYKFRLVDASISRSYSLYLVADSNPKTRLPFTVVGADAGYLDHPVPTTNLVIAMAERYEIVIDFDKYKGQNMTLMNDRNFQTNPDYPATDKVLRFVVGTSTSSSNGNGDIPSLLSDLVIPNPQTTVDKTFEFGKGSGGQWLINGIGFEDVKNRVIAYPSQGKTQRWRLVNKGGGWSHPIHIHLIDFQVVARTGSGRQGVTPYEAAALKDVVYLGTNEQVDVIANFAPWSGVYMFHCHNLVHEDHDMMAAFNVSQVDLSTYGYPQKISFNDPMASLFRSKTYTGTDLSQVKDVLLPYFQNLDAYPDSHEIEKALDDYYKNPPSSSKSSTPASTTPTTLQTSTTATTVKSTTVGTTTKSEDKLKTTTSARSEDKAKMATPVTKRKTSRL</sequence>
<dbReference type="InParanoid" id="A0A2J6TGM9"/>
<gene>
    <name evidence="8" type="ORF">K444DRAFT_641633</name>
</gene>
<dbReference type="Gene3D" id="2.60.40.420">
    <property type="entry name" value="Cupredoxins - blue copper proteins"/>
    <property type="match status" value="3"/>
</dbReference>
<dbReference type="GO" id="GO:0016491">
    <property type="term" value="F:oxidoreductase activity"/>
    <property type="evidence" value="ECO:0007669"/>
    <property type="project" value="InterPro"/>
</dbReference>
<dbReference type="CDD" id="cd13866">
    <property type="entry name" value="CuRO_2_BOD"/>
    <property type="match status" value="1"/>
</dbReference>
<dbReference type="RefSeq" id="XP_024739083.1">
    <property type="nucleotide sequence ID" value="XM_024884647.1"/>
</dbReference>
<dbReference type="Proteomes" id="UP000235371">
    <property type="component" value="Unassembled WGS sequence"/>
</dbReference>
<dbReference type="InterPro" id="IPR001117">
    <property type="entry name" value="Cu-oxidase_2nd"/>
</dbReference>
<evidence type="ECO:0000256" key="2">
    <source>
        <dbReference type="ARBA" id="ARBA00023008"/>
    </source>
</evidence>
<dbReference type="Pfam" id="PF07732">
    <property type="entry name" value="Cu-oxidase_3"/>
    <property type="match status" value="1"/>
</dbReference>
<dbReference type="CDD" id="cd13889">
    <property type="entry name" value="CuRO_3_BOD"/>
    <property type="match status" value="1"/>
</dbReference>
<dbReference type="Pfam" id="PF07731">
    <property type="entry name" value="Cu-oxidase_2"/>
    <property type="match status" value="1"/>
</dbReference>
<feature type="domain" description="Plastocyanin-like" evidence="5">
    <location>
        <begin position="238"/>
        <end position="320"/>
    </location>
</feature>
<reference evidence="8 9" key="1">
    <citation type="submission" date="2016-04" db="EMBL/GenBank/DDBJ databases">
        <title>A degradative enzymes factory behind the ericoid mycorrhizal symbiosis.</title>
        <authorList>
            <consortium name="DOE Joint Genome Institute"/>
            <person name="Martino E."/>
            <person name="Morin E."/>
            <person name="Grelet G."/>
            <person name="Kuo A."/>
            <person name="Kohler A."/>
            <person name="Daghino S."/>
            <person name="Barry K."/>
            <person name="Choi C."/>
            <person name="Cichocki N."/>
            <person name="Clum A."/>
            <person name="Copeland A."/>
            <person name="Hainaut M."/>
            <person name="Haridas S."/>
            <person name="Labutti K."/>
            <person name="Lindquist E."/>
            <person name="Lipzen A."/>
            <person name="Khouja H.-R."/>
            <person name="Murat C."/>
            <person name="Ohm R."/>
            <person name="Olson A."/>
            <person name="Spatafora J."/>
            <person name="Veneault-Fourrey C."/>
            <person name="Henrissat B."/>
            <person name="Grigoriev I."/>
            <person name="Martin F."/>
            <person name="Perotto S."/>
        </authorList>
    </citation>
    <scope>NUCLEOTIDE SEQUENCE [LARGE SCALE GENOMIC DNA]</scope>
    <source>
        <strain evidence="8 9">E</strain>
    </source>
</reference>
<name>A0A2J6TGM9_9HELO</name>
<comment type="similarity">
    <text evidence="1">Belongs to the multicopper oxidase family.</text>
</comment>
<dbReference type="SUPFAM" id="SSF49503">
    <property type="entry name" value="Cupredoxins"/>
    <property type="match status" value="3"/>
</dbReference>
<accession>A0A2J6TGM9</accession>
<dbReference type="OrthoDB" id="262547at2759"/>
<feature type="domain" description="Plastocyanin-like" evidence="7">
    <location>
        <begin position="70"/>
        <end position="179"/>
    </location>
</feature>
<evidence type="ECO:0000313" key="9">
    <source>
        <dbReference type="Proteomes" id="UP000235371"/>
    </source>
</evidence>
<feature type="region of interest" description="Disordered" evidence="3">
    <location>
        <begin position="555"/>
        <end position="627"/>
    </location>
</feature>
<dbReference type="STRING" id="1095630.A0A2J6TGM9"/>
<dbReference type="InterPro" id="IPR011707">
    <property type="entry name" value="Cu-oxidase-like_N"/>
</dbReference>
<evidence type="ECO:0000259" key="7">
    <source>
        <dbReference type="Pfam" id="PF07732"/>
    </source>
</evidence>
<keyword evidence="4" id="KW-0732">Signal</keyword>
<evidence type="ECO:0000313" key="8">
    <source>
        <dbReference type="EMBL" id="PMD62179.1"/>
    </source>
</evidence>
<dbReference type="Pfam" id="PF00394">
    <property type="entry name" value="Cu-oxidase"/>
    <property type="match status" value="1"/>
</dbReference>
<evidence type="ECO:0000256" key="3">
    <source>
        <dbReference type="SAM" id="MobiDB-lite"/>
    </source>
</evidence>
<dbReference type="PANTHER" id="PTHR48267">
    <property type="entry name" value="CUPREDOXIN SUPERFAMILY PROTEIN"/>
    <property type="match status" value="1"/>
</dbReference>
<feature type="signal peptide" evidence="4">
    <location>
        <begin position="1"/>
        <end position="19"/>
    </location>
</feature>